<dbReference type="OrthoDB" id="9770826at2"/>
<feature type="signal peptide" evidence="1">
    <location>
        <begin position="1"/>
        <end position="19"/>
    </location>
</feature>
<organism evidence="3 4">
    <name type="scientific">Phaeovulum veldkampii DSM 11550</name>
    <dbReference type="NCBI Taxonomy" id="1185920"/>
    <lineage>
        <taxon>Bacteria</taxon>
        <taxon>Pseudomonadati</taxon>
        <taxon>Pseudomonadota</taxon>
        <taxon>Alphaproteobacteria</taxon>
        <taxon>Rhodobacterales</taxon>
        <taxon>Paracoccaceae</taxon>
        <taxon>Phaeovulum</taxon>
    </lineage>
</organism>
<dbReference type="RefSeq" id="WP_107323613.1">
    <property type="nucleotide sequence ID" value="NZ_PZKF01000002.1"/>
</dbReference>
<dbReference type="AlphaFoldDB" id="A0A2T4JMJ9"/>
<dbReference type="Gene3D" id="2.40.370.10">
    <property type="entry name" value="AttH-like domain"/>
    <property type="match status" value="2"/>
</dbReference>
<dbReference type="EMBL" id="PZKF01000002">
    <property type="protein sequence ID" value="PTE19149.1"/>
    <property type="molecule type" value="Genomic_DNA"/>
</dbReference>
<dbReference type="InterPro" id="IPR023374">
    <property type="entry name" value="AttH-like_dom_sf"/>
</dbReference>
<evidence type="ECO:0000259" key="2">
    <source>
        <dbReference type="Pfam" id="PF07143"/>
    </source>
</evidence>
<dbReference type="Pfam" id="PF07143">
    <property type="entry name" value="CrtC"/>
    <property type="match status" value="1"/>
</dbReference>
<sequence>MNAKVLALLLALLPGPAFAQGFAGLGGSAEGFALPDPATRLTFPADHGAHPAFRIEWWYLTANLTGPEGTDYGVQWTLFRTALAPGEAPGWDSPQLWMGHAALTTPQAHFVAERLARGGIGQAGVSVAPFAAVIDDWQMLGRTGPGQDALAQLDLTAAGPGFGYDLRLTAEGPLVAQGQGGYSVKSAAGQASHYYSQPFYRVAGTLTVEGRAVPVTGQGWLDREWSSQPLAPDQTGWDWFSLHLEEGARLMAFRLRGASDYISATWIAADGTVTALPPGALRLTPGRTAQVAGRRLPVEWRLELPERGLDITTTALNPQAWMGTSVPYWEGPIRVSGSHKGRGYLEMTGYR</sequence>
<dbReference type="SUPFAM" id="SSF159245">
    <property type="entry name" value="AttH-like"/>
    <property type="match status" value="1"/>
</dbReference>
<feature type="chain" id="PRO_5015431660" evidence="1">
    <location>
        <begin position="20"/>
        <end position="351"/>
    </location>
</feature>
<dbReference type="PANTHER" id="PTHR38591:SF1">
    <property type="entry name" value="BLL1000 PROTEIN"/>
    <property type="match status" value="1"/>
</dbReference>
<accession>A0A2T4JMJ9</accession>
<keyword evidence="1" id="KW-0732">Signal</keyword>
<evidence type="ECO:0000256" key="1">
    <source>
        <dbReference type="SAM" id="SignalP"/>
    </source>
</evidence>
<keyword evidence="4" id="KW-1185">Reference proteome</keyword>
<protein>
    <submittedName>
        <fullName evidence="3">Iron ABC transporter permease</fullName>
    </submittedName>
</protein>
<name>A0A2T4JMJ9_9RHOB</name>
<gene>
    <name evidence="3" type="ORF">C5F46_01600</name>
</gene>
<evidence type="ECO:0000313" key="3">
    <source>
        <dbReference type="EMBL" id="PTE19149.1"/>
    </source>
</evidence>
<dbReference type="Pfam" id="PF17186">
    <property type="entry name" value="Lipocalin_9"/>
    <property type="match status" value="1"/>
</dbReference>
<comment type="caution">
    <text evidence="3">The sequence shown here is derived from an EMBL/GenBank/DDBJ whole genome shotgun (WGS) entry which is preliminary data.</text>
</comment>
<dbReference type="Proteomes" id="UP000241899">
    <property type="component" value="Unassembled WGS sequence"/>
</dbReference>
<proteinExistence type="predicted"/>
<feature type="domain" description="AttH" evidence="2">
    <location>
        <begin position="55"/>
        <end position="227"/>
    </location>
</feature>
<dbReference type="PANTHER" id="PTHR38591">
    <property type="entry name" value="HYDROLASE"/>
    <property type="match status" value="1"/>
</dbReference>
<dbReference type="InterPro" id="IPR010791">
    <property type="entry name" value="AttH_dom"/>
</dbReference>
<reference evidence="3 4" key="1">
    <citation type="submission" date="2018-03" db="EMBL/GenBank/DDBJ databases">
        <title>Rhodobacter veldkampii.</title>
        <authorList>
            <person name="Meyer T.E."/>
            <person name="Miller S."/>
            <person name="Lodha T."/>
            <person name="Gandham S."/>
            <person name="Chintalapati S."/>
            <person name="Chintalapati V.R."/>
        </authorList>
    </citation>
    <scope>NUCLEOTIDE SEQUENCE [LARGE SCALE GENOMIC DNA]</scope>
    <source>
        <strain evidence="3 4">DSM 11550</strain>
    </source>
</reference>
<evidence type="ECO:0000313" key="4">
    <source>
        <dbReference type="Proteomes" id="UP000241899"/>
    </source>
</evidence>